<name>E3T4R5_CROVB</name>
<evidence type="ECO:0000313" key="3">
    <source>
        <dbReference type="Proteomes" id="UP000029781"/>
    </source>
</evidence>
<evidence type="ECO:0000313" key="2">
    <source>
        <dbReference type="EMBL" id="ADO67178.1"/>
    </source>
</evidence>
<dbReference type="GeneID" id="9887547"/>
<evidence type="ECO:0000256" key="1">
    <source>
        <dbReference type="SAM" id="MobiDB-lite"/>
    </source>
</evidence>
<sequence>MQYEKLYHKYKLKYLNLQQQQQGGASLIDSLGLDSPTSPSSPNTKPFLDINEYKKDLNLEKPNPKINMNEMKDFRKSQNNNTLSPSSPSPSHDKQTSTRSSTTNVNYIYPLYIKTHDLRPGDRVMKTKFTSDPLEGMLGDVGTVLSTNYLHNIVSVKFDRLIGLTGIVSYVPSWCLTRIYDPVQYRPKIKLDFDDFVDDEDDEYLIKKPIKKISKKTSKKTSKKLDKKPSKKPSKKSTKKTSKQPIEQSSEQPIE</sequence>
<reference evidence="2 3" key="1">
    <citation type="journal article" date="2010" name="Proc. Natl. Acad. Sci. U.S.A.">
        <title>Giant virus with a remarkable complement of genes infects marine zooplankton.</title>
        <authorList>
            <person name="Fischer M.G."/>
            <person name="Allen M.J."/>
            <person name="Wilson W.H."/>
            <person name="Suttle C.A."/>
        </authorList>
    </citation>
    <scope>NUCLEOTIDE SEQUENCE [LARGE SCALE GENOMIC DNA]</scope>
    <source>
        <strain evidence="2 3">BV-PW1</strain>
    </source>
</reference>
<feature type="region of interest" description="Disordered" evidence="1">
    <location>
        <begin position="214"/>
        <end position="255"/>
    </location>
</feature>
<feature type="region of interest" description="Disordered" evidence="1">
    <location>
        <begin position="28"/>
        <end position="48"/>
    </location>
</feature>
<feature type="compositionally biased region" description="Basic residues" evidence="1">
    <location>
        <begin position="229"/>
        <end position="242"/>
    </location>
</feature>
<accession>E3T4R5</accession>
<protein>
    <submittedName>
        <fullName evidence="2">Uncharacterized protein</fullName>
    </submittedName>
</protein>
<dbReference type="Proteomes" id="UP000029781">
    <property type="component" value="Segment"/>
</dbReference>
<organismHost>
    <name type="scientific">Cafeteria roenbergensis</name>
    <name type="common">Marine flagellate</name>
    <dbReference type="NCBI Taxonomy" id="33653"/>
</organismHost>
<proteinExistence type="predicted"/>
<feature type="compositionally biased region" description="Low complexity" evidence="1">
    <location>
        <begin position="35"/>
        <end position="46"/>
    </location>
</feature>
<dbReference type="KEGG" id="vg:9887547"/>
<organism evidence="2 3">
    <name type="scientific">Cafeteria roenbergensis virus (strain BV-PW1)</name>
    <name type="common">CroV</name>
    <dbReference type="NCBI Taxonomy" id="693272"/>
    <lineage>
        <taxon>Viruses</taxon>
        <taxon>Varidnaviria</taxon>
        <taxon>Bamfordvirae</taxon>
        <taxon>Nucleocytoviricota</taxon>
        <taxon>Megaviricetes</taxon>
        <taxon>Imitervirales</taxon>
        <taxon>Mimiviridae</taxon>
        <taxon>Aliimimivirinae</taxon>
        <taxon>Rheavirus</taxon>
        <taxon>Rheavirus sinusmexicani</taxon>
    </lineage>
</organism>
<dbReference type="RefSeq" id="YP_003969777.1">
    <property type="nucleotide sequence ID" value="NC_014637.1"/>
</dbReference>
<feature type="region of interest" description="Disordered" evidence="1">
    <location>
        <begin position="76"/>
        <end position="101"/>
    </location>
</feature>
<dbReference type="EMBL" id="GU244497">
    <property type="protein sequence ID" value="ADO67178.1"/>
    <property type="molecule type" value="Genomic_DNA"/>
</dbReference>
<gene>
    <name evidence="2" type="ORF">crov145</name>
</gene>
<keyword evidence="3" id="KW-1185">Reference proteome</keyword>